<dbReference type="AlphaFoldDB" id="A0A514CJ68"/>
<accession>A0A514CJ68</accession>
<dbReference type="RefSeq" id="WP_141614926.1">
    <property type="nucleotide sequence ID" value="NZ_CP041253.1"/>
</dbReference>
<dbReference type="OrthoDB" id="966005at2"/>
<reference evidence="2 3" key="1">
    <citation type="submission" date="2019-06" db="EMBL/GenBank/DDBJ databases">
        <title>Echinicola alkalisoli sp. nov. isolated from saline soil.</title>
        <authorList>
            <person name="Sun J.-Q."/>
            <person name="Xu L."/>
        </authorList>
    </citation>
    <scope>NUCLEOTIDE SEQUENCE [LARGE SCALE GENOMIC DNA]</scope>
    <source>
        <strain evidence="2 3">LN3S3</strain>
    </source>
</reference>
<feature type="signal peptide" evidence="1">
    <location>
        <begin position="1"/>
        <end position="19"/>
    </location>
</feature>
<keyword evidence="1" id="KW-0732">Signal</keyword>
<dbReference type="Proteomes" id="UP000316614">
    <property type="component" value="Chromosome"/>
</dbReference>
<evidence type="ECO:0008006" key="4">
    <source>
        <dbReference type="Google" id="ProtNLM"/>
    </source>
</evidence>
<dbReference type="KEGG" id="echi:FKX85_11810"/>
<organism evidence="2 3">
    <name type="scientific">Echinicola soli</name>
    <dbReference type="NCBI Taxonomy" id="2591634"/>
    <lineage>
        <taxon>Bacteria</taxon>
        <taxon>Pseudomonadati</taxon>
        <taxon>Bacteroidota</taxon>
        <taxon>Cytophagia</taxon>
        <taxon>Cytophagales</taxon>
        <taxon>Cyclobacteriaceae</taxon>
        <taxon>Echinicola</taxon>
    </lineage>
</organism>
<evidence type="ECO:0000256" key="1">
    <source>
        <dbReference type="SAM" id="SignalP"/>
    </source>
</evidence>
<name>A0A514CJ68_9BACT</name>
<evidence type="ECO:0000313" key="3">
    <source>
        <dbReference type="Proteomes" id="UP000316614"/>
    </source>
</evidence>
<proteinExistence type="predicted"/>
<gene>
    <name evidence="2" type="ORF">FKX85_11810</name>
</gene>
<dbReference type="EMBL" id="CP041253">
    <property type="protein sequence ID" value="QDH79684.1"/>
    <property type="molecule type" value="Genomic_DNA"/>
</dbReference>
<evidence type="ECO:0000313" key="2">
    <source>
        <dbReference type="EMBL" id="QDH79684.1"/>
    </source>
</evidence>
<feature type="chain" id="PRO_5021954411" description="Outer membrane protein beta-barrel domain-containing protein" evidence="1">
    <location>
        <begin position="20"/>
        <end position="179"/>
    </location>
</feature>
<protein>
    <recommendedName>
        <fullName evidence="4">Outer membrane protein beta-barrel domain-containing protein</fullName>
    </recommendedName>
</protein>
<sequence length="179" mass="19998">MKKTLLLLVIAGLFTSVKAQEYSSPTRSVYAELGGAGLVYSFNYDFRFDNNRLDSWGIRVGAGGYAFDDKSLLTIPVQINRLFGRNNHYFEIGAGATFVNFRKTGYDYDNNGNSVETESKEWHFILDVGETPSVMGTLNFGYRRIPDEPGVTWRANLTPVFNGDGFWPLFAGIGIGYAF</sequence>
<keyword evidence="3" id="KW-1185">Reference proteome</keyword>